<dbReference type="GO" id="GO:0008610">
    <property type="term" value="P:lipid biosynthetic process"/>
    <property type="evidence" value="ECO:0007669"/>
    <property type="project" value="UniProtKB-ARBA"/>
</dbReference>
<evidence type="ECO:0000256" key="3">
    <source>
        <dbReference type="ARBA" id="ARBA00022553"/>
    </source>
</evidence>
<dbReference type="InterPro" id="IPR020845">
    <property type="entry name" value="AMP-binding_CS"/>
</dbReference>
<dbReference type="InterPro" id="IPR000873">
    <property type="entry name" value="AMP-dep_synth/lig_dom"/>
</dbReference>
<dbReference type="Gene3D" id="1.10.1200.10">
    <property type="entry name" value="ACP-like"/>
    <property type="match status" value="1"/>
</dbReference>
<dbReference type="PROSITE" id="PS00012">
    <property type="entry name" value="PHOSPHOPANTETHEINE"/>
    <property type="match status" value="1"/>
</dbReference>
<dbReference type="Proteomes" id="UP000187486">
    <property type="component" value="Unassembled WGS sequence"/>
</dbReference>
<evidence type="ECO:0000256" key="2">
    <source>
        <dbReference type="ARBA" id="ARBA00022450"/>
    </source>
</evidence>
<dbReference type="PROSITE" id="PS50075">
    <property type="entry name" value="CARRIER"/>
    <property type="match status" value="1"/>
</dbReference>
<dbReference type="GO" id="GO:0047527">
    <property type="term" value="F:2,3-dihydroxybenzoate-serine ligase activity"/>
    <property type="evidence" value="ECO:0007669"/>
    <property type="project" value="TreeGrafter"/>
</dbReference>
<evidence type="ECO:0000313" key="6">
    <source>
        <dbReference type="EMBL" id="OLZ44523.1"/>
    </source>
</evidence>
<feature type="region of interest" description="Disordered" evidence="4">
    <location>
        <begin position="1362"/>
        <end position="1386"/>
    </location>
</feature>
<dbReference type="SUPFAM" id="SSF52777">
    <property type="entry name" value="CoA-dependent acyltransferases"/>
    <property type="match status" value="2"/>
</dbReference>
<keyword evidence="7" id="KW-1185">Reference proteome</keyword>
<reference evidence="6 7" key="1">
    <citation type="submission" date="2016-01" db="EMBL/GenBank/DDBJ databases">
        <title>Amycolatopsis coloradensis genome sequencing and assembly.</title>
        <authorList>
            <person name="Mayilraj S."/>
        </authorList>
    </citation>
    <scope>NUCLEOTIDE SEQUENCE [LARGE SCALE GENOMIC DNA]</scope>
    <source>
        <strain evidence="6 7">DSM 44225</strain>
    </source>
</reference>
<dbReference type="InterPro" id="IPR001031">
    <property type="entry name" value="Thioesterase"/>
</dbReference>
<dbReference type="Pfam" id="PF13193">
    <property type="entry name" value="AMP-binding_C"/>
    <property type="match status" value="1"/>
</dbReference>
<dbReference type="Gene3D" id="3.30.559.30">
    <property type="entry name" value="Nonribosomal peptide synthetase, condensation domain"/>
    <property type="match status" value="1"/>
</dbReference>
<dbReference type="Gene3D" id="3.30.559.10">
    <property type="entry name" value="Chloramphenicol acetyltransferase-like domain"/>
    <property type="match status" value="1"/>
</dbReference>
<dbReference type="InterPro" id="IPR045851">
    <property type="entry name" value="AMP-bd_C_sf"/>
</dbReference>
<comment type="caution">
    <text evidence="6">The sequence shown here is derived from an EMBL/GenBank/DDBJ whole genome shotgun (WGS) entry which is preliminary data.</text>
</comment>
<dbReference type="GO" id="GO:0016705">
    <property type="term" value="F:oxidoreductase activity, acting on paired donors, with incorporation or reduction of molecular oxygen"/>
    <property type="evidence" value="ECO:0007669"/>
    <property type="project" value="InterPro"/>
</dbReference>
<dbReference type="SMART" id="SM00823">
    <property type="entry name" value="PKS_PP"/>
    <property type="match status" value="1"/>
</dbReference>
<dbReference type="InterPro" id="IPR024011">
    <property type="entry name" value="Biosynth_lucif-like_mOase_dom"/>
</dbReference>
<dbReference type="InterPro" id="IPR036661">
    <property type="entry name" value="Luciferase-like_sf"/>
</dbReference>
<dbReference type="Gene3D" id="3.20.20.30">
    <property type="entry name" value="Luciferase-like domain"/>
    <property type="match status" value="1"/>
</dbReference>
<evidence type="ECO:0000256" key="4">
    <source>
        <dbReference type="SAM" id="MobiDB-lite"/>
    </source>
</evidence>
<dbReference type="STRING" id="76021.BS329_36210"/>
<sequence>MQESTEERLGRLSPAQRAALVSELRARRAAQRPVDRVPVVGRDEPLPLSFAQQRLWLLHQWAEGKPLYNTSLGLRLHGPLDPELLRRAVIGLVGRHEALRTHYFNTPDGPRQRPGTVADDDLFTMVDLSEIDPAQRESWAADVVTKAGRRVFDLARDPSLRATLVRMAADDHLLVLAAHHIATDAWSTEVLTKELIEFYTAGRAGRPPVLPVLPIQYADFAHWERGPVAQAERAASLDYWRGTLAGLDTVRFPADRPRPAEPSWAGEQVQRLLPAKLHRELLSLGGPSTRVLPLALAGLAALISRYTGQNDIVAGTTFAGRTRPELEPLIGYFANTVVLRVSTAGGPGFRELLARAGDTVYSAHTHQNVPFDQLVSELHPVRDLNTNPLFQVALLQTNELLKPVRMADVDVVTVPLHSGTARFDFTLSVAERSAGGIEMGIEFATDLFDRARMDRMLAHLERLLESGVSRPDAPLPELDLLTEPERIQLTTGWNDTATPATTAETSIGAAFDAQVLRTPGTAAVNQGGAVLDYSAVRRRAHQIAHRLLRAGAGPGSLVGVSVNRTVDVVAALLGVLKAGAAYVPLDPKYPAGRLGSIVADAEPVAILCDAVSRGVLETVVTEPGNATTLVDLSDETLGSEPVSAPPVRVTAEMPAYVSYTSGSTGKPKGVVVAHRNVLNLYTELDRRLGSEPPGSWLAVSSISFDISVLELLWTLSRGFTVVLAEADPATLLATSRRNRRAAATLDFGLFYFASDDDAAEPGSDRYRLLLEGAKFADHNGFSAVWTPERHFHAFGGQYPAPSVTAAALAMVTDRISIRAGSVVLPLHHPVRVAEEWSVVDNLSNGRVGMALASGWHHDDFVFAPENYAERKKVMLEGIETVRSLWRGESVPMTGGTGAGVDVRIRPAPVQAELPMWLSSAGSPDTFRAAARAGLGVLTHLLGQDLDSLAEKIAAYRETWREHHGTDGGHVALMVHTFVDPDREHALATARGPFTRYLGTSLDLLRGLAKGLGMEFDSLGEDDRAALLDHAADRYLTSGGLFGTPADCAEFAWRLSRIGVDELACLIDFGIDPEQVLASLPQLDIVRRAFQTRREQQREDTEDTSLAALIREHGVTHLQCTPTLAGFLAADPGSADALAALRVLLVGGEALPADLARRLAELTPAALHNMYGPTETTVWSTAELVDGLDAEAGFVPIGLPLANETAYVLDNGMHPQPVGVAGELYLGGDGVATGYHRHPALTARQFVPDPFGGPGKQLYRTGDLARRLADGRLEFLGRRDDQVKIRGHRVELGEIETVLLSHPGVRSAAVAMRGEPGMGFLVGYVVPEDGIEQPDDAALRLHLRDALPEHMVPARFSRLESLPLTPNGKIDRKNLPDPGGTTTAAQYEPPVTHAERVLAEVWQEVLGIERIGVRAGFFDLGGNSISVVLVVEEANRRGVPITARQLFAHQTIRELAGIADTDDPADPIVALQPSGSAPPLLCLHASTGSSLPYVPLSQELGPDRPCYAVELPKALPGELSVARLAGLYADAIRARWPEGPLHLVGWSLGGSLAVAVAAELREAGRQVGLLALLDTAAPAVPAVEVPLPVAIDGFVRSVAEAAGIDVASDIGELGSLAPDEQFAVALDRLDAAGLLPAGQRAGMLARARVFVELTTAVSRWEPGPCRGELTLIRPARSTTTAAGWESLVDGPVRTATVPGDHFTMTSAANAAGLATLLTDLATRAEAATDPIDQSDVEVHHAR</sequence>
<dbReference type="Pfam" id="PF00296">
    <property type="entry name" value="Bac_luciferase"/>
    <property type="match status" value="1"/>
</dbReference>
<dbReference type="SUPFAM" id="SSF56801">
    <property type="entry name" value="Acetyl-CoA synthetase-like"/>
    <property type="match status" value="2"/>
</dbReference>
<dbReference type="InterPro" id="IPR020806">
    <property type="entry name" value="PKS_PP-bd"/>
</dbReference>
<dbReference type="InterPro" id="IPR029058">
    <property type="entry name" value="AB_hydrolase_fold"/>
</dbReference>
<dbReference type="CDD" id="cd05930">
    <property type="entry name" value="A_NRPS"/>
    <property type="match status" value="1"/>
</dbReference>
<evidence type="ECO:0000313" key="7">
    <source>
        <dbReference type="Proteomes" id="UP000187486"/>
    </source>
</evidence>
<dbReference type="SUPFAM" id="SSF47336">
    <property type="entry name" value="ACP-like"/>
    <property type="match status" value="1"/>
</dbReference>
<protein>
    <recommendedName>
        <fullName evidence="5">Carrier domain-containing protein</fullName>
    </recommendedName>
</protein>
<gene>
    <name evidence="6" type="ORF">BS329_36210</name>
</gene>
<dbReference type="InterPro" id="IPR006162">
    <property type="entry name" value="Ppantetheine_attach_site"/>
</dbReference>
<keyword evidence="2" id="KW-0596">Phosphopantetheine</keyword>
<dbReference type="Pfam" id="PF00550">
    <property type="entry name" value="PP-binding"/>
    <property type="match status" value="1"/>
</dbReference>
<comment type="cofactor">
    <cofactor evidence="1">
        <name>pantetheine 4'-phosphate</name>
        <dbReference type="ChEBI" id="CHEBI:47942"/>
    </cofactor>
</comment>
<dbReference type="GO" id="GO:0009239">
    <property type="term" value="P:enterobactin biosynthetic process"/>
    <property type="evidence" value="ECO:0007669"/>
    <property type="project" value="TreeGrafter"/>
</dbReference>
<dbReference type="NCBIfam" id="TIGR04020">
    <property type="entry name" value="seco_metab_LLM"/>
    <property type="match status" value="1"/>
</dbReference>
<dbReference type="GO" id="GO:0043041">
    <property type="term" value="P:amino acid activation for nonribosomal peptide biosynthetic process"/>
    <property type="evidence" value="ECO:0007669"/>
    <property type="project" value="TreeGrafter"/>
</dbReference>
<dbReference type="PROSITE" id="PS00455">
    <property type="entry name" value="AMP_BINDING"/>
    <property type="match status" value="1"/>
</dbReference>
<dbReference type="InterPro" id="IPR011251">
    <property type="entry name" value="Luciferase-like_dom"/>
</dbReference>
<dbReference type="Pfam" id="PF00668">
    <property type="entry name" value="Condensation"/>
    <property type="match status" value="1"/>
</dbReference>
<evidence type="ECO:0000256" key="1">
    <source>
        <dbReference type="ARBA" id="ARBA00001957"/>
    </source>
</evidence>
<dbReference type="InterPro" id="IPR025110">
    <property type="entry name" value="AMP-bd_C"/>
</dbReference>
<dbReference type="InterPro" id="IPR042099">
    <property type="entry name" value="ANL_N_sf"/>
</dbReference>
<feature type="domain" description="Carrier" evidence="5">
    <location>
        <begin position="1388"/>
        <end position="1462"/>
    </location>
</feature>
<dbReference type="InterPro" id="IPR020802">
    <property type="entry name" value="TesA-like"/>
</dbReference>
<dbReference type="OrthoDB" id="2378856at2"/>
<dbReference type="GO" id="GO:0005829">
    <property type="term" value="C:cytosol"/>
    <property type="evidence" value="ECO:0007669"/>
    <property type="project" value="TreeGrafter"/>
</dbReference>
<dbReference type="SMART" id="SM00824">
    <property type="entry name" value="PKS_TE"/>
    <property type="match status" value="1"/>
</dbReference>
<dbReference type="Gene3D" id="3.40.50.1820">
    <property type="entry name" value="alpha/beta hydrolase"/>
    <property type="match status" value="1"/>
</dbReference>
<proteinExistence type="predicted"/>
<accession>A0A1R0KG42</accession>
<evidence type="ECO:0000259" key="5">
    <source>
        <dbReference type="PROSITE" id="PS50075"/>
    </source>
</evidence>
<dbReference type="InterPro" id="IPR036736">
    <property type="entry name" value="ACP-like_sf"/>
</dbReference>
<dbReference type="FunFam" id="3.30.300.30:FF:000010">
    <property type="entry name" value="Enterobactin synthetase component F"/>
    <property type="match status" value="1"/>
</dbReference>
<dbReference type="GO" id="GO:0009366">
    <property type="term" value="C:enterobactin synthetase complex"/>
    <property type="evidence" value="ECO:0007669"/>
    <property type="project" value="TreeGrafter"/>
</dbReference>
<dbReference type="GO" id="GO:0031177">
    <property type="term" value="F:phosphopantetheine binding"/>
    <property type="evidence" value="ECO:0007669"/>
    <property type="project" value="InterPro"/>
</dbReference>
<dbReference type="Pfam" id="PF00501">
    <property type="entry name" value="AMP-binding"/>
    <property type="match status" value="2"/>
</dbReference>
<dbReference type="FunFam" id="2.30.38.10:FF:000001">
    <property type="entry name" value="Non-ribosomal peptide synthetase PvdI"/>
    <property type="match status" value="1"/>
</dbReference>
<dbReference type="Pfam" id="PF00975">
    <property type="entry name" value="Thioesterase"/>
    <property type="match status" value="1"/>
</dbReference>
<name>A0A1R0KG42_9PSEU</name>
<dbReference type="PANTHER" id="PTHR45527:SF1">
    <property type="entry name" value="FATTY ACID SYNTHASE"/>
    <property type="match status" value="1"/>
</dbReference>
<dbReference type="PANTHER" id="PTHR45527">
    <property type="entry name" value="NONRIBOSOMAL PEPTIDE SYNTHETASE"/>
    <property type="match status" value="1"/>
</dbReference>
<organism evidence="6 7">
    <name type="scientific">Amycolatopsis coloradensis</name>
    <dbReference type="NCBI Taxonomy" id="76021"/>
    <lineage>
        <taxon>Bacteria</taxon>
        <taxon>Bacillati</taxon>
        <taxon>Actinomycetota</taxon>
        <taxon>Actinomycetes</taxon>
        <taxon>Pseudonocardiales</taxon>
        <taxon>Pseudonocardiaceae</taxon>
        <taxon>Amycolatopsis</taxon>
    </lineage>
</organism>
<dbReference type="EMBL" id="MQUQ01000025">
    <property type="protein sequence ID" value="OLZ44523.1"/>
    <property type="molecule type" value="Genomic_DNA"/>
</dbReference>
<dbReference type="FunFam" id="3.40.50.980:FF:000001">
    <property type="entry name" value="Non-ribosomal peptide synthetase"/>
    <property type="match status" value="1"/>
</dbReference>
<dbReference type="Gene3D" id="3.40.50.12780">
    <property type="entry name" value="N-terminal domain of ligase-like"/>
    <property type="match status" value="2"/>
</dbReference>
<dbReference type="CDD" id="cd19531">
    <property type="entry name" value="LCL_NRPS-like"/>
    <property type="match status" value="1"/>
</dbReference>
<dbReference type="InterPro" id="IPR009081">
    <property type="entry name" value="PP-bd_ACP"/>
</dbReference>
<dbReference type="InterPro" id="IPR001242">
    <property type="entry name" value="Condensation_dom"/>
</dbReference>
<dbReference type="InterPro" id="IPR023213">
    <property type="entry name" value="CAT-like_dom_sf"/>
</dbReference>
<dbReference type="SUPFAM" id="SSF53474">
    <property type="entry name" value="alpha/beta-Hydrolases"/>
    <property type="match status" value="1"/>
</dbReference>
<dbReference type="Gene3D" id="3.30.300.30">
    <property type="match status" value="1"/>
</dbReference>
<dbReference type="SUPFAM" id="SSF51679">
    <property type="entry name" value="Bacterial luciferase-like"/>
    <property type="match status" value="1"/>
</dbReference>
<dbReference type="RefSeq" id="WP_076167399.1">
    <property type="nucleotide sequence ID" value="NZ_JBEZVB010000031.1"/>
</dbReference>
<keyword evidence="3" id="KW-0597">Phosphoprotein</keyword>